<dbReference type="EMBL" id="ALIF01000001">
    <property type="protein sequence ID" value="EJO17363.1"/>
    <property type="molecule type" value="Genomic_DNA"/>
</dbReference>
<sequence>MSCHVMTSGAKKRMTKKIYFSHNLEIIKNERGHLMKIKTSYLIYAVIGTVFAGLSMFTDIFEKGNFEAIFSNLGMIIGLSISAYILITMAKSFIDLVINELKN</sequence>
<dbReference type="Proteomes" id="UP000006983">
    <property type="component" value="Unassembled WGS sequence"/>
</dbReference>
<feature type="transmembrane region" description="Helical" evidence="1">
    <location>
        <begin position="73"/>
        <end position="94"/>
    </location>
</feature>
<dbReference type="AlphaFoldDB" id="J7TZ31"/>
<evidence type="ECO:0000313" key="3">
    <source>
        <dbReference type="Proteomes" id="UP000006983"/>
    </source>
</evidence>
<gene>
    <name evidence="2" type="ORF">RSSL_01287</name>
</gene>
<proteinExistence type="predicted"/>
<reference evidence="2 3" key="1">
    <citation type="journal article" date="2012" name="J. Bacteriol.">
        <title>Genome Sequence of the Lantibiotic Bacteriocin Producer Streptococcus salivarius Strain K12.</title>
        <authorList>
            <person name="Barretto C."/>
            <person name="Alvarez-Martin P."/>
            <person name="Foata F."/>
            <person name="Renault P."/>
            <person name="Berger B."/>
        </authorList>
    </citation>
    <scope>NUCLEOTIDE SEQUENCE [LARGE SCALE GENOMIC DNA]</scope>
    <source>
        <strain evidence="2 3">K12</strain>
    </source>
</reference>
<name>J7TZ31_STRSL</name>
<protein>
    <submittedName>
        <fullName evidence="2">Uncharacterized protein</fullName>
    </submittedName>
</protein>
<keyword evidence="1" id="KW-1133">Transmembrane helix</keyword>
<evidence type="ECO:0000256" key="1">
    <source>
        <dbReference type="SAM" id="Phobius"/>
    </source>
</evidence>
<keyword evidence="1" id="KW-0812">Transmembrane</keyword>
<keyword evidence="1" id="KW-0472">Membrane</keyword>
<organism evidence="2 3">
    <name type="scientific">Streptococcus salivarius K12</name>
    <dbReference type="NCBI Taxonomy" id="1200793"/>
    <lineage>
        <taxon>Bacteria</taxon>
        <taxon>Bacillati</taxon>
        <taxon>Bacillota</taxon>
        <taxon>Bacilli</taxon>
        <taxon>Lactobacillales</taxon>
        <taxon>Streptococcaceae</taxon>
        <taxon>Streptococcus</taxon>
    </lineage>
</organism>
<evidence type="ECO:0000313" key="2">
    <source>
        <dbReference type="EMBL" id="EJO17363.1"/>
    </source>
</evidence>
<accession>J7TZ31</accession>
<keyword evidence="3" id="KW-1185">Reference proteome</keyword>
<feature type="transmembrane region" description="Helical" evidence="1">
    <location>
        <begin position="41"/>
        <end position="61"/>
    </location>
</feature>
<dbReference type="PATRIC" id="fig|1200793.3.peg.1242"/>
<comment type="caution">
    <text evidence="2">The sequence shown here is derived from an EMBL/GenBank/DDBJ whole genome shotgun (WGS) entry which is preliminary data.</text>
</comment>